<comment type="similarity">
    <text evidence="2">Belongs to the XPG/RAD2 endonuclease family.</text>
</comment>
<feature type="domain" description="Post-transcriptional regulator MKT1 C-terminal" evidence="3">
    <location>
        <begin position="478"/>
        <end position="699"/>
    </location>
</feature>
<dbReference type="GO" id="GO:0006417">
    <property type="term" value="P:regulation of translation"/>
    <property type="evidence" value="ECO:0007669"/>
    <property type="project" value="UniProtKB-KW"/>
</dbReference>
<dbReference type="CDD" id="cd09902">
    <property type="entry name" value="H3TH_MKT1"/>
    <property type="match status" value="1"/>
</dbReference>
<dbReference type="InterPro" id="IPR022039">
    <property type="entry name" value="MKT1_C"/>
</dbReference>
<dbReference type="InterPro" id="IPR006084">
    <property type="entry name" value="XPG/Rad2"/>
</dbReference>
<evidence type="ECO:0000256" key="1">
    <source>
        <dbReference type="ARBA" id="ARBA00022845"/>
    </source>
</evidence>
<dbReference type="PANTHER" id="PTHR11081">
    <property type="entry name" value="FLAP ENDONUCLEASE FAMILY MEMBER"/>
    <property type="match status" value="1"/>
</dbReference>
<dbReference type="Gene3D" id="3.40.50.1010">
    <property type="entry name" value="5'-nuclease"/>
    <property type="match status" value="1"/>
</dbReference>
<dbReference type="EMBL" id="LXFE01002252">
    <property type="protein sequence ID" value="OLL23138.1"/>
    <property type="molecule type" value="Genomic_DNA"/>
</dbReference>
<dbReference type="STRING" id="1198029.A0A1U7LKH4"/>
<evidence type="ECO:0000259" key="4">
    <source>
        <dbReference type="Pfam" id="PF12247"/>
    </source>
</evidence>
<dbReference type="InterPro" id="IPR029060">
    <property type="entry name" value="PIN-like_dom_sf"/>
</dbReference>
<dbReference type="InterPro" id="IPR037314">
    <property type="entry name" value="MKT1_H3TH"/>
</dbReference>
<dbReference type="Proteomes" id="UP000186594">
    <property type="component" value="Unassembled WGS sequence"/>
</dbReference>
<evidence type="ECO:0000313" key="6">
    <source>
        <dbReference type="Proteomes" id="UP000186594"/>
    </source>
</evidence>
<dbReference type="Pfam" id="PF12246">
    <property type="entry name" value="MKT1_C"/>
    <property type="match status" value="1"/>
</dbReference>
<protein>
    <recommendedName>
        <fullName evidence="7">XPG N-terminal domain-containing protein</fullName>
    </recommendedName>
</protein>
<dbReference type="CDD" id="cd09858">
    <property type="entry name" value="PIN_MKT1"/>
    <property type="match status" value="1"/>
</dbReference>
<evidence type="ECO:0008006" key="7">
    <source>
        <dbReference type="Google" id="ProtNLM"/>
    </source>
</evidence>
<dbReference type="OMA" id="RFYQTKV"/>
<gene>
    <name evidence="5" type="ORF">NEOLI_000562</name>
</gene>
<comment type="caution">
    <text evidence="5">The sequence shown here is derived from an EMBL/GenBank/DDBJ whole genome shotgun (WGS) entry which is preliminary data.</text>
</comment>
<evidence type="ECO:0000259" key="3">
    <source>
        <dbReference type="Pfam" id="PF12246"/>
    </source>
</evidence>
<dbReference type="GO" id="GO:0017108">
    <property type="term" value="F:5'-flap endonuclease activity"/>
    <property type="evidence" value="ECO:0007669"/>
    <property type="project" value="TreeGrafter"/>
</dbReference>
<reference evidence="5 6" key="1">
    <citation type="submission" date="2016-04" db="EMBL/GenBank/DDBJ databases">
        <title>Evolutionary innovation and constraint leading to complex multicellularity in the Ascomycota.</title>
        <authorList>
            <person name="Cisse O."/>
            <person name="Nguyen A."/>
            <person name="Hewitt D.A."/>
            <person name="Jedd G."/>
            <person name="Stajich J.E."/>
        </authorList>
    </citation>
    <scope>NUCLEOTIDE SEQUENCE [LARGE SCALE GENOMIC DNA]</scope>
    <source>
        <strain evidence="5 6">DAH-3</strain>
    </source>
</reference>
<sequence length="1130" mass="128301">MTIRGLDALITSTRCAVQHPMSALKGLKIGIDAALFIRKTVASGLMKESLCSVVGGYPITITTRIHQELEQLMSYDIEMVFVFNGIDKNRHEQGLHADKGLAMRRAQAWDMIEKGKVAEAHKELNLTGQFKMSDFDHLFIEILRARSIDFIVAPYSSLAQLLYLEKTGYIEAVYAPPETLCYGDIYEKQGDFDLSRIIYSLQPRDNRFYILDKGMLRSEMGNVTTEQFVDICVLSGFDLIPTNPLLEPGSGNQNQYTIRGSIEWVRHWQSGINALLNHPEDPNGKSAGFTDIFKKARTGLAYAVVLYEDGRVQPLPLKAEFPSDIHEILGTQLPEEMYFYLSRGLLGSHILNAIVSGKVTETLPADGDSPEFRRLLNDLTDIRAQCLGLICQPIARYYHHQKMIIVYWYDTAKSVDITFSNELSLYANRLASWTVEDELIKEELNSKVDLTFLLNLVYFENNAARTIEKRTDKPASVKHKLTPWGQALVTTLNALESPHNFADGVLILFECIRRGFIKLRDNMRKFHGAPSQGSSADQEYALLICRIASVLSVRHKIVPWTGPLNKNMTHFNSLVNAIHRHLRNLTEVVTVSAFMNGDVQRLGRNDVTDLAFRLPFLHPTNASMSVLLKQWFDEVAINKTDARMKIEQGFAGIIDLDAEFAKVTRLWDAIVKGLKEGERQSVVNKSIMEDFVKADVWFKERRLKLSINTEHHQLVSQHLQTQLHLFHQSFLLSSPTMTAAELQHSINASDITVELECIEPNTQPLIISNEGLSGKVKMQMPELVQEWKITSTKLWLGGAIKIGKKTSIFFDKAIWSLTEETPQSPNNYQCSFFNVIVPSRVSLEDICRTDRLLESPAYWATSKVSNTQWVEYLPSSTCRSDISIAYYLYPSITRVDMRGNSLPELPGLPLQVHYAQTRRLQAHQTEFPANYQTFDKVIRSSMPHKHSLTISVHTNAPSPIYAVIGRDVNFTFKVDGNYHIVKCLAAEISLYQVLSYRFDVGGIWQTSTRRCSTTCISDALSNPNAIPVSLYISEESVATFKLKTRHDWDIANHYYLELRTNVQREGQQRTLGKPFPKKACHLHFICNNCEKTVTGKLEIVLLNENRDPTKLLSWKKIAAFLEEKQHPSRN</sequence>
<dbReference type="AlphaFoldDB" id="A0A1U7LKH4"/>
<evidence type="ECO:0000256" key="2">
    <source>
        <dbReference type="ARBA" id="ARBA00024023"/>
    </source>
</evidence>
<dbReference type="SUPFAM" id="SSF88723">
    <property type="entry name" value="PIN domain-like"/>
    <property type="match status" value="1"/>
</dbReference>
<keyword evidence="1" id="KW-0810">Translation regulation</keyword>
<organism evidence="5 6">
    <name type="scientific">Neolecta irregularis (strain DAH-3)</name>
    <dbReference type="NCBI Taxonomy" id="1198029"/>
    <lineage>
        <taxon>Eukaryota</taxon>
        <taxon>Fungi</taxon>
        <taxon>Dikarya</taxon>
        <taxon>Ascomycota</taxon>
        <taxon>Taphrinomycotina</taxon>
        <taxon>Neolectales</taxon>
        <taxon>Neolectaceae</taxon>
        <taxon>Neolecta</taxon>
    </lineage>
</organism>
<accession>A0A1U7LKH4</accession>
<dbReference type="PANTHER" id="PTHR11081:SF32">
    <property type="entry name" value="POST-TRANSCRIPTIONAL REGULATOR MKT1"/>
    <property type="match status" value="1"/>
</dbReference>
<name>A0A1U7LKH4_NEOID</name>
<dbReference type="InterPro" id="IPR022040">
    <property type="entry name" value="MKT1_N"/>
</dbReference>
<dbReference type="OrthoDB" id="17262at2759"/>
<dbReference type="Pfam" id="PF12247">
    <property type="entry name" value="MKT1_N"/>
    <property type="match status" value="1"/>
</dbReference>
<keyword evidence="6" id="KW-1185">Reference proteome</keyword>
<evidence type="ECO:0000313" key="5">
    <source>
        <dbReference type="EMBL" id="OLL23138.1"/>
    </source>
</evidence>
<proteinExistence type="inferred from homology"/>
<feature type="domain" description="Post-transcriptional regulator MKT1 N-terminal" evidence="4">
    <location>
        <begin position="322"/>
        <end position="409"/>
    </location>
</feature>